<dbReference type="RefSeq" id="WP_141422083.1">
    <property type="nucleotide sequence ID" value="NZ_VIAR01000009.1"/>
</dbReference>
<dbReference type="AlphaFoldDB" id="A0A507ZPN0"/>
<feature type="domain" description="Carrier" evidence="1">
    <location>
        <begin position="1"/>
        <end position="76"/>
    </location>
</feature>
<dbReference type="EMBL" id="VIAR01000009">
    <property type="protein sequence ID" value="TQD37708.1"/>
    <property type="molecule type" value="Genomic_DNA"/>
</dbReference>
<dbReference type="SUPFAM" id="SSF47336">
    <property type="entry name" value="ACP-like"/>
    <property type="match status" value="1"/>
</dbReference>
<comment type="caution">
    <text evidence="2">The sequence shown here is derived from an EMBL/GenBank/DDBJ whole genome shotgun (WGS) entry which is preliminary data.</text>
</comment>
<organism evidence="2 3">
    <name type="scientific">Haloflavibacter putidus</name>
    <dbReference type="NCBI Taxonomy" id="2576776"/>
    <lineage>
        <taxon>Bacteria</taxon>
        <taxon>Pseudomonadati</taxon>
        <taxon>Bacteroidota</taxon>
        <taxon>Flavobacteriia</taxon>
        <taxon>Flavobacteriales</taxon>
        <taxon>Flavobacteriaceae</taxon>
        <taxon>Haloflavibacter</taxon>
    </lineage>
</organism>
<gene>
    <name evidence="2" type="ORF">FKR84_09550</name>
</gene>
<accession>A0A507ZPN0</accession>
<evidence type="ECO:0000313" key="2">
    <source>
        <dbReference type="EMBL" id="TQD37708.1"/>
    </source>
</evidence>
<name>A0A507ZPN0_9FLAO</name>
<protein>
    <submittedName>
        <fullName evidence="2">Acyl carrier protein</fullName>
    </submittedName>
</protein>
<dbReference type="InterPro" id="IPR009081">
    <property type="entry name" value="PP-bd_ACP"/>
</dbReference>
<dbReference type="PROSITE" id="PS50075">
    <property type="entry name" value="CARRIER"/>
    <property type="match status" value="1"/>
</dbReference>
<proteinExistence type="predicted"/>
<reference evidence="2 3" key="1">
    <citation type="submission" date="2019-06" db="EMBL/GenBank/DDBJ databases">
        <title>Flavibacter putida gen. nov., sp. nov., a novel marine bacterium of the family Flavobacteriaceae isolated from coastal seawater.</title>
        <authorList>
            <person name="Feng X."/>
        </authorList>
    </citation>
    <scope>NUCLEOTIDE SEQUENCE [LARGE SCALE GENOMIC DNA]</scope>
    <source>
        <strain evidence="2 3">PLHSN227</strain>
    </source>
</reference>
<dbReference type="InterPro" id="IPR036736">
    <property type="entry name" value="ACP-like_sf"/>
</dbReference>
<sequence>MNIENFIHKLEAEFDELDPGTLQEDTSFKDLDEWSSMHALIIIALIDTEYDVVLTGEDLSQISTVEELYGIVKARKE</sequence>
<keyword evidence="3" id="KW-1185">Reference proteome</keyword>
<dbReference type="OrthoDB" id="675004at2"/>
<evidence type="ECO:0000259" key="1">
    <source>
        <dbReference type="PROSITE" id="PS50075"/>
    </source>
</evidence>
<dbReference type="Proteomes" id="UP000317169">
    <property type="component" value="Unassembled WGS sequence"/>
</dbReference>
<evidence type="ECO:0000313" key="3">
    <source>
        <dbReference type="Proteomes" id="UP000317169"/>
    </source>
</evidence>
<dbReference type="Gene3D" id="1.10.1200.10">
    <property type="entry name" value="ACP-like"/>
    <property type="match status" value="1"/>
</dbReference>